<dbReference type="Pfam" id="PF04413">
    <property type="entry name" value="Glycos_transf_N"/>
    <property type="match status" value="1"/>
</dbReference>
<evidence type="ECO:0000256" key="1">
    <source>
        <dbReference type="ARBA" id="ARBA00004713"/>
    </source>
</evidence>
<evidence type="ECO:0000256" key="8">
    <source>
        <dbReference type="PIRSR" id="PIRSR639901-2"/>
    </source>
</evidence>
<dbReference type="GO" id="GO:0009244">
    <property type="term" value="P:lipopolysaccharide core region biosynthetic process"/>
    <property type="evidence" value="ECO:0007669"/>
    <property type="project" value="UniProtKB-UniRule"/>
</dbReference>
<reference evidence="11" key="1">
    <citation type="journal article" date="2021" name="Microb. Physiol.">
        <title>Proteogenomic Insights into the Physiology of Marine, Sulfate-Reducing, Filamentous Desulfonema limicola and Desulfonema magnum.</title>
        <authorList>
            <person name="Schnaars V."/>
            <person name="Wohlbrand L."/>
            <person name="Scheve S."/>
            <person name="Hinrichs C."/>
            <person name="Reinhardt R."/>
            <person name="Rabus R."/>
        </authorList>
    </citation>
    <scope>NUCLEOTIDE SEQUENCE</scope>
    <source>
        <strain evidence="11">4be13</strain>
    </source>
</reference>
<dbReference type="Gene3D" id="3.40.50.11720">
    <property type="entry name" value="3-Deoxy-D-manno-octulosonic-acid transferase, N-terminal domain"/>
    <property type="match status" value="1"/>
</dbReference>
<evidence type="ECO:0000256" key="7">
    <source>
        <dbReference type="PIRSR" id="PIRSR639901-1"/>
    </source>
</evidence>
<gene>
    <name evidence="11" type="ORF">dnm_060950</name>
</gene>
<keyword evidence="9" id="KW-0472">Membrane</keyword>
<comment type="similarity">
    <text evidence="9">Belongs to the glycosyltransferase group 1 family.</text>
</comment>
<keyword evidence="9" id="KW-0448">Lipopolysaccharide biosynthesis</keyword>
<comment type="function">
    <text evidence="9">Involved in lipopolysaccharide (LPS) biosynthesis. Catalyzes the transfer of 3-deoxy-D-manno-octulosonate (Kdo) residue(s) from CMP-Kdo to lipid IV(A), the tetraacyldisaccharide-1,4'-bisphosphate precursor of lipid A.</text>
</comment>
<dbReference type="EC" id="2.4.99.12" evidence="2 9"/>
<evidence type="ECO:0000256" key="9">
    <source>
        <dbReference type="RuleBase" id="RU365103"/>
    </source>
</evidence>
<comment type="catalytic activity">
    <reaction evidence="6 9">
        <text>lipid IVA (E. coli) + CMP-3-deoxy-beta-D-manno-octulosonate = alpha-Kdo-(2-&gt;6)-lipid IVA (E. coli) + CMP + H(+)</text>
        <dbReference type="Rhea" id="RHEA:28066"/>
        <dbReference type="ChEBI" id="CHEBI:15378"/>
        <dbReference type="ChEBI" id="CHEBI:58603"/>
        <dbReference type="ChEBI" id="CHEBI:60364"/>
        <dbReference type="ChEBI" id="CHEBI:60377"/>
        <dbReference type="ChEBI" id="CHEBI:85987"/>
        <dbReference type="EC" id="2.4.99.12"/>
    </reaction>
</comment>
<organism evidence="11 12">
    <name type="scientific">Desulfonema magnum</name>
    <dbReference type="NCBI Taxonomy" id="45655"/>
    <lineage>
        <taxon>Bacteria</taxon>
        <taxon>Pseudomonadati</taxon>
        <taxon>Thermodesulfobacteriota</taxon>
        <taxon>Desulfobacteria</taxon>
        <taxon>Desulfobacterales</taxon>
        <taxon>Desulfococcaceae</taxon>
        <taxon>Desulfonema</taxon>
    </lineage>
</organism>
<dbReference type="GO" id="GO:0043842">
    <property type="term" value="F:Kdo transferase activity"/>
    <property type="evidence" value="ECO:0007669"/>
    <property type="project" value="UniProtKB-EC"/>
</dbReference>
<comment type="subcellular location">
    <subcellularLocation>
        <location evidence="9">Cell membrane</location>
    </subcellularLocation>
</comment>
<dbReference type="PANTHER" id="PTHR42755">
    <property type="entry name" value="3-DEOXY-MANNO-OCTULOSONATE CYTIDYLYLTRANSFERASE"/>
    <property type="match status" value="1"/>
</dbReference>
<comment type="pathway">
    <text evidence="1 9">Bacterial outer membrane biogenesis; LPS core biosynthesis.</text>
</comment>
<keyword evidence="12" id="KW-1185">Reference proteome</keyword>
<dbReference type="RefSeq" id="WP_207678416.1">
    <property type="nucleotide sequence ID" value="NZ_CP061800.1"/>
</dbReference>
<dbReference type="GO" id="GO:0009245">
    <property type="term" value="P:lipid A biosynthetic process"/>
    <property type="evidence" value="ECO:0007669"/>
    <property type="project" value="TreeGrafter"/>
</dbReference>
<accession>A0A975BR40</accession>
<evidence type="ECO:0000313" key="12">
    <source>
        <dbReference type="Proteomes" id="UP000663722"/>
    </source>
</evidence>
<feature type="active site" description="Proton acceptor" evidence="7">
    <location>
        <position position="59"/>
    </location>
</feature>
<evidence type="ECO:0000256" key="6">
    <source>
        <dbReference type="ARBA" id="ARBA00049183"/>
    </source>
</evidence>
<dbReference type="AlphaFoldDB" id="A0A975BR40"/>
<dbReference type="KEGG" id="dmm:dnm_060950"/>
<sequence>MSKSITVKTAFWLYNAGWNLAMPILRRNQRLAEGFEQRTLRENMPESADIWIQAASAGESYLAWLLIKNLKPDCPIKILLTSNTRQGMEILARAIDDISPNDRGVSARAAYFPFDKPAIMEKAVRFVRPRIMVLLETELWPGLLSALKKYGSEILLINGRISPGSLERYCLWPSFWHSLSPDKILAISENDARRFGTLFGIKQPDVMQNMKFDRIDRADACLKNPLEKIFPSDTPLLVLGSTRQEEEPLIEKIILSIRRRHPDAVIGLFPRHMHRIEHWKAALDRMEIPWTLRSELTDKTQKSPFNGITILWDMFGELSLAYELSKAAFVGGSLAPLGGQNFLEALVCGVIPVIGPFWENFAWVGHDISKQGLVHVAGDWKAAADMLTKNMESSPPHEAVREAALTYVKNRQGGTIQACNLILQCLSQSFFRKSSLPYL</sequence>
<dbReference type="InterPro" id="IPR007507">
    <property type="entry name" value="Glycos_transf_N"/>
</dbReference>
<keyword evidence="4 9" id="KW-0808">Transferase</keyword>
<dbReference type="InterPro" id="IPR038107">
    <property type="entry name" value="Glycos_transf_N_sf"/>
</dbReference>
<evidence type="ECO:0000256" key="4">
    <source>
        <dbReference type="ARBA" id="ARBA00022679"/>
    </source>
</evidence>
<evidence type="ECO:0000259" key="10">
    <source>
        <dbReference type="Pfam" id="PF04413"/>
    </source>
</evidence>
<evidence type="ECO:0000313" key="11">
    <source>
        <dbReference type="EMBL" id="QTA90035.1"/>
    </source>
</evidence>
<dbReference type="GO" id="GO:0005886">
    <property type="term" value="C:plasma membrane"/>
    <property type="evidence" value="ECO:0007669"/>
    <property type="project" value="UniProtKB-SubCell"/>
</dbReference>
<protein>
    <recommendedName>
        <fullName evidence="3 9">3-deoxy-D-manno-octulosonic acid transferase</fullName>
        <shortName evidence="9">Kdo transferase</shortName>
        <ecNumber evidence="2 9">2.4.99.12</ecNumber>
    </recommendedName>
    <alternativeName>
        <fullName evidence="5 9">Lipid IV(A) 3-deoxy-D-manno-octulosonic acid transferase</fullName>
    </alternativeName>
</protein>
<dbReference type="Proteomes" id="UP000663722">
    <property type="component" value="Chromosome"/>
</dbReference>
<dbReference type="Gene3D" id="3.40.50.2000">
    <property type="entry name" value="Glycogen Phosphorylase B"/>
    <property type="match status" value="1"/>
</dbReference>
<feature type="domain" description="3-deoxy-D-manno-octulosonic-acid transferase N-terminal" evidence="10">
    <location>
        <begin position="37"/>
        <end position="213"/>
    </location>
</feature>
<evidence type="ECO:0000256" key="5">
    <source>
        <dbReference type="ARBA" id="ARBA00031445"/>
    </source>
</evidence>
<feature type="site" description="Transition state stabilizer" evidence="8">
    <location>
        <position position="136"/>
    </location>
</feature>
<dbReference type="InterPro" id="IPR039901">
    <property type="entry name" value="Kdotransferase"/>
</dbReference>
<proteinExistence type="inferred from homology"/>
<feature type="site" description="Transition state stabilizer" evidence="8">
    <location>
        <position position="211"/>
    </location>
</feature>
<dbReference type="PANTHER" id="PTHR42755:SF1">
    <property type="entry name" value="3-DEOXY-D-MANNO-OCTULOSONIC ACID TRANSFERASE, MITOCHONDRIAL-RELATED"/>
    <property type="match status" value="1"/>
</dbReference>
<dbReference type="EMBL" id="CP061800">
    <property type="protein sequence ID" value="QTA90035.1"/>
    <property type="molecule type" value="Genomic_DNA"/>
</dbReference>
<name>A0A975BR40_9BACT</name>
<evidence type="ECO:0000256" key="3">
    <source>
        <dbReference type="ARBA" id="ARBA00019077"/>
    </source>
</evidence>
<evidence type="ECO:0000256" key="2">
    <source>
        <dbReference type="ARBA" id="ARBA00012621"/>
    </source>
</evidence>
<keyword evidence="9" id="KW-1003">Cell membrane</keyword>